<evidence type="ECO:0000256" key="8">
    <source>
        <dbReference type="RuleBase" id="RU004326"/>
    </source>
</evidence>
<dbReference type="InterPro" id="IPR018247">
    <property type="entry name" value="EF_Hand_1_Ca_BS"/>
</dbReference>
<dbReference type="AlphaFoldDB" id="A0A8C2Q483"/>
<keyword evidence="3" id="KW-0963">Cytoplasm</keyword>
<dbReference type="InterPro" id="IPR005841">
    <property type="entry name" value="Alpha-D-phosphohexomutase_SF"/>
</dbReference>
<comment type="similarity">
    <text evidence="2 8">Belongs to the phosphohexose mutase family.</text>
</comment>
<dbReference type="GO" id="GO:0005509">
    <property type="term" value="F:calcium ion binding"/>
    <property type="evidence" value="ECO:0007669"/>
    <property type="project" value="InterPro"/>
</dbReference>
<dbReference type="NCBIfam" id="NF005737">
    <property type="entry name" value="PRK07564.1-1"/>
    <property type="match status" value="1"/>
</dbReference>
<dbReference type="FunFam" id="3.40.120.10:FF:000007">
    <property type="entry name" value="Phosphoglucomutase 5"/>
    <property type="match status" value="1"/>
</dbReference>
<dbReference type="InterPro" id="IPR036900">
    <property type="entry name" value="A-D-PHexomutase_C_sf"/>
</dbReference>
<dbReference type="Ensembl" id="ENSCCRT00020114063.1">
    <property type="protein sequence ID" value="ENSCCRP00020104445.1"/>
    <property type="gene ID" value="ENSCCRG00020046125.1"/>
</dbReference>
<dbReference type="CDD" id="cd00051">
    <property type="entry name" value="EFh"/>
    <property type="match status" value="1"/>
</dbReference>
<dbReference type="FunFam" id="1.10.238.10:FF:000003">
    <property type="entry name" value="Calmodulin A"/>
    <property type="match status" value="1"/>
</dbReference>
<dbReference type="Proteomes" id="UP000694701">
    <property type="component" value="Unplaced"/>
</dbReference>
<dbReference type="GO" id="GO:0005829">
    <property type="term" value="C:cytosol"/>
    <property type="evidence" value="ECO:0007669"/>
    <property type="project" value="TreeGrafter"/>
</dbReference>
<evidence type="ECO:0000256" key="5">
    <source>
        <dbReference type="ARBA" id="ARBA00022723"/>
    </source>
</evidence>
<keyword evidence="8" id="KW-0460">Magnesium</keyword>
<dbReference type="PRINTS" id="PR00509">
    <property type="entry name" value="PGMPMM"/>
</dbReference>
<evidence type="ECO:0000256" key="6">
    <source>
        <dbReference type="ARBA" id="ARBA00022737"/>
    </source>
</evidence>
<feature type="domain" description="EF-hand" evidence="9">
    <location>
        <begin position="75"/>
        <end position="110"/>
    </location>
</feature>
<dbReference type="Pfam" id="PF02880">
    <property type="entry name" value="PGM_PMM_III"/>
    <property type="match status" value="1"/>
</dbReference>
<dbReference type="Pfam" id="PF02878">
    <property type="entry name" value="PGM_PMM_I"/>
    <property type="match status" value="1"/>
</dbReference>
<dbReference type="Gene3D" id="1.10.238.10">
    <property type="entry name" value="EF-hand"/>
    <property type="match status" value="1"/>
</dbReference>
<comment type="subcellular location">
    <subcellularLocation>
        <location evidence="1">Cytoplasm</location>
    </subcellularLocation>
</comment>
<dbReference type="GO" id="GO:0004614">
    <property type="term" value="F:phosphoglucomutase activity"/>
    <property type="evidence" value="ECO:0007669"/>
    <property type="project" value="InterPro"/>
</dbReference>
<dbReference type="GO" id="GO:0005975">
    <property type="term" value="P:carbohydrate metabolic process"/>
    <property type="evidence" value="ECO:0007669"/>
    <property type="project" value="InterPro"/>
</dbReference>
<dbReference type="InterPro" id="IPR005846">
    <property type="entry name" value="A-D-PHexomutase_a/b/a-III"/>
</dbReference>
<reference evidence="10" key="1">
    <citation type="submission" date="2025-08" db="UniProtKB">
        <authorList>
            <consortium name="Ensembl"/>
        </authorList>
    </citation>
    <scope>IDENTIFICATION</scope>
</reference>
<dbReference type="Gene3D" id="3.30.310.50">
    <property type="entry name" value="Alpha-D-phosphohexomutase, C-terminal domain"/>
    <property type="match status" value="1"/>
</dbReference>
<dbReference type="PANTHER" id="PTHR22573:SF60">
    <property type="entry name" value="PHOSPHOGLUCOMUTASE-1"/>
    <property type="match status" value="1"/>
</dbReference>
<evidence type="ECO:0000313" key="11">
    <source>
        <dbReference type="Proteomes" id="UP000694701"/>
    </source>
</evidence>
<dbReference type="InterPro" id="IPR016066">
    <property type="entry name" value="A-D-PHexomutase_CS"/>
</dbReference>
<dbReference type="PROSITE" id="PS50222">
    <property type="entry name" value="EF_HAND_2"/>
    <property type="match status" value="2"/>
</dbReference>
<dbReference type="Pfam" id="PF02879">
    <property type="entry name" value="PGM_PMM_II"/>
    <property type="match status" value="1"/>
</dbReference>
<dbReference type="SUPFAM" id="SSF53738">
    <property type="entry name" value="Phosphoglucomutase, first 3 domains"/>
    <property type="match status" value="3"/>
</dbReference>
<keyword evidence="5 8" id="KW-0479">Metal-binding</keyword>
<dbReference type="SMART" id="SM00054">
    <property type="entry name" value="EFh"/>
    <property type="match status" value="2"/>
</dbReference>
<dbReference type="PROSITE" id="PS00710">
    <property type="entry name" value="PGM_PMM"/>
    <property type="match status" value="1"/>
</dbReference>
<dbReference type="FunFam" id="3.40.120.10:FF:000031">
    <property type="entry name" value="Phosphoglucomutase-like 5"/>
    <property type="match status" value="1"/>
</dbReference>
<feature type="domain" description="EF-hand" evidence="9">
    <location>
        <begin position="111"/>
        <end position="146"/>
    </location>
</feature>
<dbReference type="InterPro" id="IPR045244">
    <property type="entry name" value="PGM"/>
</dbReference>
<proteinExistence type="inferred from homology"/>
<dbReference type="FunFam" id="3.40.120.10:FF:000004">
    <property type="entry name" value="Phosphoglucomutase 5"/>
    <property type="match status" value="1"/>
</dbReference>
<dbReference type="GO" id="GO:0000287">
    <property type="term" value="F:magnesium ion binding"/>
    <property type="evidence" value="ECO:0007669"/>
    <property type="project" value="InterPro"/>
</dbReference>
<keyword evidence="6" id="KW-0677">Repeat</keyword>
<keyword evidence="7" id="KW-0106">Calcium</keyword>
<dbReference type="PANTHER" id="PTHR22573">
    <property type="entry name" value="PHOSPHOHEXOMUTASE FAMILY MEMBER"/>
    <property type="match status" value="1"/>
</dbReference>
<dbReference type="InterPro" id="IPR005845">
    <property type="entry name" value="A-D-PHexomutase_a/b/a-II"/>
</dbReference>
<evidence type="ECO:0000256" key="7">
    <source>
        <dbReference type="ARBA" id="ARBA00022837"/>
    </source>
</evidence>
<evidence type="ECO:0000256" key="3">
    <source>
        <dbReference type="ARBA" id="ARBA00022490"/>
    </source>
</evidence>
<dbReference type="Pfam" id="PF13499">
    <property type="entry name" value="EF-hand_7"/>
    <property type="match status" value="1"/>
</dbReference>
<evidence type="ECO:0000256" key="2">
    <source>
        <dbReference type="ARBA" id="ARBA00010231"/>
    </source>
</evidence>
<dbReference type="InterPro" id="IPR005844">
    <property type="entry name" value="A-D-PHexomutase_a/b/a-I"/>
</dbReference>
<organism evidence="10 11">
    <name type="scientific">Cyprinus carpio</name>
    <name type="common">Common carp</name>
    <dbReference type="NCBI Taxonomy" id="7962"/>
    <lineage>
        <taxon>Eukaryota</taxon>
        <taxon>Metazoa</taxon>
        <taxon>Chordata</taxon>
        <taxon>Craniata</taxon>
        <taxon>Vertebrata</taxon>
        <taxon>Euteleostomi</taxon>
        <taxon>Actinopterygii</taxon>
        <taxon>Neopterygii</taxon>
        <taxon>Teleostei</taxon>
        <taxon>Ostariophysi</taxon>
        <taxon>Cypriniformes</taxon>
        <taxon>Cyprinidae</taxon>
        <taxon>Cyprininae</taxon>
        <taxon>Cyprinus</taxon>
    </lineage>
</organism>
<dbReference type="InterPro" id="IPR016055">
    <property type="entry name" value="A-D-PHexomutase_a/b/a-I/II/III"/>
</dbReference>
<dbReference type="InterPro" id="IPR002048">
    <property type="entry name" value="EF_hand_dom"/>
</dbReference>
<dbReference type="PROSITE" id="PS00018">
    <property type="entry name" value="EF_HAND_1"/>
    <property type="match status" value="2"/>
</dbReference>
<sequence length="596" mass="66076">TANNTNNHKTCSEEERFYMKCRAAYLSVFRSSLVNMTSKDHRNPSQKALDKYWPPGTKKLNFDDFCEILKKEKPAEPDQLMRIFKKFDVNCDGYISHEELSRILTTSGEKMSPKEVDEIFSLADINEDGKLDYAEIGRLVIGQNGIMSTPAVSCVIRKIKAVGGIILTASHNPGGPNGDFGIKFNISSGGPAPEGITDKIFQISKSLQEYHICPELKVDLSTIGKQTFEVDTFKPFTVEIVDSVESYAEMLRDIFDFAALKELLSGPSRINIRLDAMHGVVGPYVKKIVCEELGSPAYSAVNCVPSEDFGGHHPDPNLTYAADLVNTMKGGEYDFGAAFDGDGDRNMVLGKHGFFVNPSDSVAVISANFTSIPYFQKTGVKGLARSMPTSRALDNVAKALKMPLYETHTGWKYFGNLMDAGKLSLCGEESFGTGSDHIRETDGLWAVLAWLSILATRKQSVEDIMKDHWQKFGRNFFTRYDYEEVDSDAANKMIEHLQTTMFDKAFVGQKFSSGDKTYQVDKADNFEYTDPVDGSVSKGQGLRIIFSDGSRIIFRLSGTGSAGATIRLYIDSYETAHMVKDPIHSILSARTGSQEY</sequence>
<dbReference type="InterPro" id="IPR011992">
    <property type="entry name" value="EF-hand-dom_pair"/>
</dbReference>
<dbReference type="SUPFAM" id="SSF47473">
    <property type="entry name" value="EF-hand"/>
    <property type="match status" value="1"/>
</dbReference>
<evidence type="ECO:0000256" key="1">
    <source>
        <dbReference type="ARBA" id="ARBA00004496"/>
    </source>
</evidence>
<dbReference type="Pfam" id="PF24947">
    <property type="entry name" value="PGM1_C_vert_fung"/>
    <property type="match status" value="1"/>
</dbReference>
<evidence type="ECO:0000313" key="10">
    <source>
        <dbReference type="Ensembl" id="ENSCCRP00020104445.1"/>
    </source>
</evidence>
<evidence type="ECO:0000256" key="4">
    <source>
        <dbReference type="ARBA" id="ARBA00022553"/>
    </source>
</evidence>
<dbReference type="FunFam" id="3.30.310.50:FF:000002">
    <property type="entry name" value="Phosphoglucomutase 5"/>
    <property type="match status" value="1"/>
</dbReference>
<dbReference type="Gene3D" id="3.40.120.10">
    <property type="entry name" value="Alpha-D-Glucose-1,6-Bisphosphate, subunit A, domain 3"/>
    <property type="match status" value="3"/>
</dbReference>
<dbReference type="SUPFAM" id="SSF55957">
    <property type="entry name" value="Phosphoglucomutase, C-terminal domain"/>
    <property type="match status" value="1"/>
</dbReference>
<evidence type="ECO:0000259" key="9">
    <source>
        <dbReference type="PROSITE" id="PS50222"/>
    </source>
</evidence>
<name>A0A8C2Q483_CYPCA</name>
<protein>
    <submittedName>
        <fullName evidence="10">Phosphoglucomutase 1</fullName>
    </submittedName>
</protein>
<keyword evidence="4" id="KW-0597">Phosphoprotein</keyword>
<accession>A0A8C2Q483</accession>